<name>A0ABW3VZ28_9ACTN</name>
<feature type="region of interest" description="Disordered" evidence="2">
    <location>
        <begin position="1"/>
        <end position="28"/>
    </location>
</feature>
<dbReference type="SUPFAM" id="SSF102405">
    <property type="entry name" value="MCP/YpsA-like"/>
    <property type="match status" value="1"/>
</dbReference>
<dbReference type="InterPro" id="IPR057666">
    <property type="entry name" value="DrpA_SLOG"/>
</dbReference>
<protein>
    <submittedName>
        <fullName evidence="4">DNA-processing protein DprA</fullName>
    </submittedName>
</protein>
<dbReference type="Gene3D" id="3.40.50.450">
    <property type="match status" value="1"/>
</dbReference>
<dbReference type="EMBL" id="JBHTLX010000008">
    <property type="protein sequence ID" value="MFD1247478.1"/>
    <property type="molecule type" value="Genomic_DNA"/>
</dbReference>
<dbReference type="PANTHER" id="PTHR43022:SF1">
    <property type="entry name" value="PROTEIN SMF"/>
    <property type="match status" value="1"/>
</dbReference>
<organism evidence="4 5">
    <name type="scientific">Nocardioides ginsengisoli</name>
    <dbReference type="NCBI Taxonomy" id="363868"/>
    <lineage>
        <taxon>Bacteria</taxon>
        <taxon>Bacillati</taxon>
        <taxon>Actinomycetota</taxon>
        <taxon>Actinomycetes</taxon>
        <taxon>Propionibacteriales</taxon>
        <taxon>Nocardioidaceae</taxon>
        <taxon>Nocardioides</taxon>
    </lineage>
</organism>
<keyword evidence="5" id="KW-1185">Reference proteome</keyword>
<dbReference type="Proteomes" id="UP001597229">
    <property type="component" value="Unassembled WGS sequence"/>
</dbReference>
<evidence type="ECO:0000256" key="1">
    <source>
        <dbReference type="ARBA" id="ARBA00006525"/>
    </source>
</evidence>
<dbReference type="Pfam" id="PF02481">
    <property type="entry name" value="DNA_processg_A"/>
    <property type="match status" value="1"/>
</dbReference>
<reference evidence="5" key="1">
    <citation type="journal article" date="2019" name="Int. J. Syst. Evol. Microbiol.">
        <title>The Global Catalogue of Microorganisms (GCM) 10K type strain sequencing project: providing services to taxonomists for standard genome sequencing and annotation.</title>
        <authorList>
            <consortium name="The Broad Institute Genomics Platform"/>
            <consortium name="The Broad Institute Genome Sequencing Center for Infectious Disease"/>
            <person name="Wu L."/>
            <person name="Ma J."/>
        </authorList>
    </citation>
    <scope>NUCLEOTIDE SEQUENCE [LARGE SCALE GENOMIC DNA]</scope>
    <source>
        <strain evidence="5">CCUG 52478</strain>
    </source>
</reference>
<dbReference type="InterPro" id="IPR003488">
    <property type="entry name" value="DprA"/>
</dbReference>
<gene>
    <name evidence="4" type="primary">dprA</name>
    <name evidence="4" type="ORF">ACFQ3F_06725</name>
</gene>
<evidence type="ECO:0000313" key="5">
    <source>
        <dbReference type="Proteomes" id="UP001597229"/>
    </source>
</evidence>
<evidence type="ECO:0000256" key="2">
    <source>
        <dbReference type="SAM" id="MobiDB-lite"/>
    </source>
</evidence>
<evidence type="ECO:0000259" key="3">
    <source>
        <dbReference type="Pfam" id="PF02481"/>
    </source>
</evidence>
<feature type="domain" description="Smf/DprA SLOG" evidence="3">
    <location>
        <begin position="104"/>
        <end position="323"/>
    </location>
</feature>
<proteinExistence type="inferred from homology"/>
<dbReference type="NCBIfam" id="TIGR00732">
    <property type="entry name" value="dprA"/>
    <property type="match status" value="1"/>
</dbReference>
<comment type="similarity">
    <text evidence="1">Belongs to the DprA/Smf family.</text>
</comment>
<comment type="caution">
    <text evidence="4">The sequence shown here is derived from an EMBL/GenBank/DDBJ whole genome shotgun (WGS) entry which is preliminary data.</text>
</comment>
<sequence length="404" mass="42226">MSAATSPPGPDPMESPAPATRTIPGAVERPTDAERLARATISLVVEPGDVRCLGLTRELGGEAFLEVLGEHPELRAEFRAAAGRLATVDAERVLEQSARRGIRFVVPGDAEWPVSLGDLAGAGVLQDRGEVPVGLWVRGPLRLDTLAPSVAVVGSRASTTYGDQVASDLAALVGAAGRPVVSGAAYGIDYAAHRGALSADAPTVAVLACGADRVYPQEHRDLLRHLSDNYAVISEAPPGSSPFQIRFLARNRIIAALSRGTVVVEAAVRSGALHTAAWADRLHRVVMATPGPLTSPASEGVNLLLRNGGAALVMGAEDVLELLGASGHDLSPVRRGRERPRDRLTVRARQVLDAVPAAVPAPTRSIALVAGLSEPEVERLLVGMSQDGFVERVPSGWRLGEAGR</sequence>
<dbReference type="RefSeq" id="WP_367920746.1">
    <property type="nucleotide sequence ID" value="NZ_BAABAC010000037.1"/>
</dbReference>
<dbReference type="PANTHER" id="PTHR43022">
    <property type="entry name" value="PROTEIN SMF"/>
    <property type="match status" value="1"/>
</dbReference>
<evidence type="ECO:0000313" key="4">
    <source>
        <dbReference type="EMBL" id="MFD1247478.1"/>
    </source>
</evidence>
<accession>A0ABW3VZ28</accession>